<feature type="region of interest" description="Disordered" evidence="1">
    <location>
        <begin position="31"/>
        <end position="60"/>
    </location>
</feature>
<gene>
    <name evidence="2" type="ORF">HaLaN_14014</name>
</gene>
<feature type="compositionally biased region" description="Low complexity" evidence="1">
    <location>
        <begin position="252"/>
        <end position="274"/>
    </location>
</feature>
<name>A0A699Z732_HAELA</name>
<feature type="compositionally biased region" description="Polar residues" evidence="1">
    <location>
        <begin position="202"/>
        <end position="211"/>
    </location>
</feature>
<sequence length="325" mass="32555">MAAAPGPARGSNPRSALAAAAASSVAAAAASTAVAQARTTTPGSIAPDTPPRPTSAPAQESMVTITTAAADASVQGEEVLYSPDSNSAVAAAMAAAAGAGNTSGLRSSASSTTGIVTPSQLRLNQSLSNSMDATQAPEAVAARLAVLASEQGPEEGGMTARTSRMAAQQSVRPSSALPYNTSGIILSGERRPTQSGPGLAASTPTWRTPRTSATGAAVMDTALARPPLAPTRIAVVHPQPLTPRGSSGQRLSPDASTTTVPTSVVAWASSATPSQRPAEGSDGARTSGRLTGRTSRPQTALPAVDMSRGEAAPDMEQWVRRIMKQ</sequence>
<reference evidence="2 3" key="1">
    <citation type="submission" date="2020-02" db="EMBL/GenBank/DDBJ databases">
        <title>Draft genome sequence of Haematococcus lacustris strain NIES-144.</title>
        <authorList>
            <person name="Morimoto D."/>
            <person name="Nakagawa S."/>
            <person name="Yoshida T."/>
            <person name="Sawayama S."/>
        </authorList>
    </citation>
    <scope>NUCLEOTIDE SEQUENCE [LARGE SCALE GENOMIC DNA]</scope>
    <source>
        <strain evidence="2 3">NIES-144</strain>
    </source>
</reference>
<organism evidence="2 3">
    <name type="scientific">Haematococcus lacustris</name>
    <name type="common">Green alga</name>
    <name type="synonym">Haematococcus pluvialis</name>
    <dbReference type="NCBI Taxonomy" id="44745"/>
    <lineage>
        <taxon>Eukaryota</taxon>
        <taxon>Viridiplantae</taxon>
        <taxon>Chlorophyta</taxon>
        <taxon>core chlorophytes</taxon>
        <taxon>Chlorophyceae</taxon>
        <taxon>CS clade</taxon>
        <taxon>Chlamydomonadales</taxon>
        <taxon>Haematococcaceae</taxon>
        <taxon>Haematococcus</taxon>
    </lineage>
</organism>
<feature type="compositionally biased region" description="Low complexity" evidence="1">
    <location>
        <begin position="31"/>
        <end position="41"/>
    </location>
</feature>
<evidence type="ECO:0000313" key="3">
    <source>
        <dbReference type="Proteomes" id="UP000485058"/>
    </source>
</evidence>
<dbReference type="Proteomes" id="UP000485058">
    <property type="component" value="Unassembled WGS sequence"/>
</dbReference>
<feature type="compositionally biased region" description="Low complexity" evidence="1">
    <location>
        <begin position="285"/>
        <end position="296"/>
    </location>
</feature>
<dbReference type="EMBL" id="BLLF01001139">
    <property type="protein sequence ID" value="GFH17385.1"/>
    <property type="molecule type" value="Genomic_DNA"/>
</dbReference>
<proteinExistence type="predicted"/>
<protein>
    <submittedName>
        <fullName evidence="2">Uncharacterized protein</fullName>
    </submittedName>
</protein>
<evidence type="ECO:0000256" key="1">
    <source>
        <dbReference type="SAM" id="MobiDB-lite"/>
    </source>
</evidence>
<comment type="caution">
    <text evidence="2">The sequence shown here is derived from an EMBL/GenBank/DDBJ whole genome shotgun (WGS) entry which is preliminary data.</text>
</comment>
<evidence type="ECO:0000313" key="2">
    <source>
        <dbReference type="EMBL" id="GFH17385.1"/>
    </source>
</evidence>
<feature type="region of interest" description="Disordered" evidence="1">
    <location>
        <begin position="238"/>
        <end position="325"/>
    </location>
</feature>
<dbReference type="AlphaFoldDB" id="A0A699Z732"/>
<keyword evidence="3" id="KW-1185">Reference proteome</keyword>
<feature type="compositionally biased region" description="Polar residues" evidence="1">
    <location>
        <begin position="160"/>
        <end position="184"/>
    </location>
</feature>
<feature type="region of interest" description="Disordered" evidence="1">
    <location>
        <begin position="151"/>
        <end position="211"/>
    </location>
</feature>
<accession>A0A699Z732</accession>